<gene>
    <name evidence="1" type="ORF">MDCFG202_LOCUS409533</name>
</gene>
<accession>A0A9N8WWU9</accession>
<proteinExistence type="predicted"/>
<dbReference type="EMBL" id="CAJPIJ010000159">
    <property type="protein sequence ID" value="CAG1997114.1"/>
    <property type="molecule type" value="Genomic_DNA"/>
</dbReference>
<sequence length="453" mass="50746">MRSAVATTFLLITFINPRDLMCHSLLPAIHSGRQPSSSRHLSGKERFDFTTGACCKNHNEAVINHIPSFHKCCFTARGAEASSLDVNSSWTPLNPPSFVDTSAPSQFISAVSTPSHILLTQGSRASAIMSSKSWYSLKSKAVHTRYGLTKNIQVLLQGLESFHAGIIDARELGSMVRLSPKRRESVAATIAKCARMINKDPQESKTCVDIIEMCTEILEIADRPPPIDSFPFMRLPAEIREHIVDLMVDTVYKGKAIKPGTRKVSCNCPKIEREYDGFQSPQMKALPSILGPALNQEFFRIFFRKKTVRFRCCCELLHHLDNNPLLVHNVRDIKVHWCGPTSATAFKKLVECDRLESLTISISKSTLAYLSPRTDLMKTFFPLTYRHVRITDILGLDELLAVRGLKEVAVIHAQSKSTNLTVETDRANLSELLTHQLKKDKFSEADNDDYLTS</sequence>
<dbReference type="Proteomes" id="UP000746612">
    <property type="component" value="Unassembled WGS sequence"/>
</dbReference>
<name>A0A9N8WWU9_GIBZA</name>
<comment type="caution">
    <text evidence="1">The sequence shown here is derived from an EMBL/GenBank/DDBJ whole genome shotgun (WGS) entry which is preliminary data.</text>
</comment>
<reference evidence="1" key="1">
    <citation type="submission" date="2021-03" db="EMBL/GenBank/DDBJ databases">
        <authorList>
            <person name="Alouane T."/>
            <person name="Langin T."/>
            <person name="Bonhomme L."/>
        </authorList>
    </citation>
    <scope>NUCLEOTIDE SEQUENCE</scope>
    <source>
        <strain evidence="1">MDC_Fg202</strain>
    </source>
</reference>
<protein>
    <submittedName>
        <fullName evidence="1">Uncharacterized protein</fullName>
    </submittedName>
</protein>
<dbReference type="AlphaFoldDB" id="A0A9N8WWU9"/>
<organism evidence="1 2">
    <name type="scientific">Gibberella zeae</name>
    <name type="common">Wheat head blight fungus</name>
    <name type="synonym">Fusarium graminearum</name>
    <dbReference type="NCBI Taxonomy" id="5518"/>
    <lineage>
        <taxon>Eukaryota</taxon>
        <taxon>Fungi</taxon>
        <taxon>Dikarya</taxon>
        <taxon>Ascomycota</taxon>
        <taxon>Pezizomycotina</taxon>
        <taxon>Sordariomycetes</taxon>
        <taxon>Hypocreomycetidae</taxon>
        <taxon>Hypocreales</taxon>
        <taxon>Nectriaceae</taxon>
        <taxon>Fusarium</taxon>
    </lineage>
</organism>
<evidence type="ECO:0000313" key="1">
    <source>
        <dbReference type="EMBL" id="CAG1997114.1"/>
    </source>
</evidence>
<evidence type="ECO:0000313" key="2">
    <source>
        <dbReference type="Proteomes" id="UP000746612"/>
    </source>
</evidence>